<keyword evidence="3" id="KW-1185">Reference proteome</keyword>
<name>A0A9E8MV39_9FLAO</name>
<evidence type="ECO:0000256" key="1">
    <source>
        <dbReference type="SAM" id="Phobius"/>
    </source>
</evidence>
<feature type="transmembrane region" description="Helical" evidence="1">
    <location>
        <begin position="5"/>
        <end position="22"/>
    </location>
</feature>
<gene>
    <name evidence="2" type="ORF">N7U66_19975</name>
</gene>
<keyword evidence="1" id="KW-0812">Transmembrane</keyword>
<feature type="transmembrane region" description="Helical" evidence="1">
    <location>
        <begin position="64"/>
        <end position="85"/>
    </location>
</feature>
<keyword evidence="1" id="KW-0472">Membrane</keyword>
<dbReference type="Proteomes" id="UP001164705">
    <property type="component" value="Chromosome"/>
</dbReference>
<accession>A0A9E8MV39</accession>
<protein>
    <submittedName>
        <fullName evidence="2">Uncharacterized protein</fullName>
    </submittedName>
</protein>
<feature type="transmembrane region" description="Helical" evidence="1">
    <location>
        <begin position="91"/>
        <end position="111"/>
    </location>
</feature>
<organism evidence="2 3">
    <name type="scientific">Lacinutrix neustonica</name>
    <dbReference type="NCBI Taxonomy" id="2980107"/>
    <lineage>
        <taxon>Bacteria</taxon>
        <taxon>Pseudomonadati</taxon>
        <taxon>Bacteroidota</taxon>
        <taxon>Flavobacteriia</taxon>
        <taxon>Flavobacteriales</taxon>
        <taxon>Flavobacteriaceae</taxon>
        <taxon>Lacinutrix</taxon>
    </lineage>
</organism>
<evidence type="ECO:0000313" key="2">
    <source>
        <dbReference type="EMBL" id="WAC02048.1"/>
    </source>
</evidence>
<dbReference type="EMBL" id="CP113088">
    <property type="protein sequence ID" value="WAC02048.1"/>
    <property type="molecule type" value="Genomic_DNA"/>
</dbReference>
<evidence type="ECO:0000313" key="3">
    <source>
        <dbReference type="Proteomes" id="UP001164705"/>
    </source>
</evidence>
<dbReference type="KEGG" id="lnu:N7U66_19975"/>
<reference evidence="2" key="1">
    <citation type="submission" date="2022-11" db="EMBL/GenBank/DDBJ databases">
        <title>Lacinutrix neustonica HL-RS19T sp. nov., isolated from the surface microlayer sample of brackish Lake Shihwa.</title>
        <authorList>
            <person name="Choi J.Y."/>
            <person name="Hwang C.Y."/>
        </authorList>
    </citation>
    <scope>NUCLEOTIDE SEQUENCE</scope>
    <source>
        <strain evidence="2">HL-RS19</strain>
    </source>
</reference>
<proteinExistence type="predicted"/>
<sequence>MAITVLIGFNLYTIFFLNQMILSDSAIEIYTLNFFLECTYNVCILLILSISLLNYLYHDSKRGLLLFLASVCIVFSEMVQVAYIFVSADYLLNVVYALLLVTGFYIVYVYIVSKINAYYKILS</sequence>
<dbReference type="RefSeq" id="WP_267676646.1">
    <property type="nucleotide sequence ID" value="NZ_CP113088.1"/>
</dbReference>
<feature type="transmembrane region" description="Helical" evidence="1">
    <location>
        <begin position="34"/>
        <end position="57"/>
    </location>
</feature>
<dbReference type="AlphaFoldDB" id="A0A9E8MV39"/>
<keyword evidence="1" id="KW-1133">Transmembrane helix</keyword>